<gene>
    <name evidence="2" type="ORF">TTEB3V08_LOCUS9828</name>
</gene>
<proteinExistence type="predicted"/>
<accession>A0A7R9IPG3</accession>
<sequence length="179" mass="20775">MRTITRKVEDYQKQKGKARRNGLGVVVREGLREEVKELRLKKVNIGLKDKTVMVMQVYATQVGRRSNWEDRDEHSWASSMAVSGQNEQDVRRCYQQMDGEGTKGRTQYRRGRMRKIPGSIGGSRLKGEWENQRQDLHGLGKDMFGDWELLDLQHGEHEEPPQLHRRRSVNANTSASNTR</sequence>
<feature type="region of interest" description="Disordered" evidence="1">
    <location>
        <begin position="95"/>
        <end position="129"/>
    </location>
</feature>
<evidence type="ECO:0000313" key="2">
    <source>
        <dbReference type="EMBL" id="CAD7461925.1"/>
    </source>
</evidence>
<feature type="compositionally biased region" description="Basic residues" evidence="1">
    <location>
        <begin position="106"/>
        <end position="115"/>
    </location>
</feature>
<dbReference type="AlphaFoldDB" id="A0A7R9IPG3"/>
<protein>
    <submittedName>
        <fullName evidence="2">Uncharacterized protein</fullName>
    </submittedName>
</protein>
<name>A0A7R9IPG3_9NEOP</name>
<reference evidence="2" key="1">
    <citation type="submission" date="2020-11" db="EMBL/GenBank/DDBJ databases">
        <authorList>
            <person name="Tran Van P."/>
        </authorList>
    </citation>
    <scope>NUCLEOTIDE SEQUENCE</scope>
</reference>
<dbReference type="EMBL" id="OE005372">
    <property type="protein sequence ID" value="CAD7461925.1"/>
    <property type="molecule type" value="Genomic_DNA"/>
</dbReference>
<feature type="region of interest" description="Disordered" evidence="1">
    <location>
        <begin position="155"/>
        <end position="179"/>
    </location>
</feature>
<organism evidence="2">
    <name type="scientific">Timema tahoe</name>
    <dbReference type="NCBI Taxonomy" id="61484"/>
    <lineage>
        <taxon>Eukaryota</taxon>
        <taxon>Metazoa</taxon>
        <taxon>Ecdysozoa</taxon>
        <taxon>Arthropoda</taxon>
        <taxon>Hexapoda</taxon>
        <taxon>Insecta</taxon>
        <taxon>Pterygota</taxon>
        <taxon>Neoptera</taxon>
        <taxon>Polyneoptera</taxon>
        <taxon>Phasmatodea</taxon>
        <taxon>Timematodea</taxon>
        <taxon>Timematoidea</taxon>
        <taxon>Timematidae</taxon>
        <taxon>Timema</taxon>
    </lineage>
</organism>
<feature type="compositionally biased region" description="Polar residues" evidence="1">
    <location>
        <begin position="169"/>
        <end position="179"/>
    </location>
</feature>
<evidence type="ECO:0000256" key="1">
    <source>
        <dbReference type="SAM" id="MobiDB-lite"/>
    </source>
</evidence>